<dbReference type="InterPro" id="IPR038071">
    <property type="entry name" value="UROD/MetE-like_sf"/>
</dbReference>
<gene>
    <name evidence="2" type="ORF">HMPREF9624_01568</name>
</gene>
<keyword evidence="3" id="KW-1185">Reference proteome</keyword>
<comment type="caution">
    <text evidence="2">The sequence shown here is derived from an EMBL/GenBank/DDBJ whole genome shotgun (WGS) entry which is preliminary data.</text>
</comment>
<dbReference type="SUPFAM" id="SSF51726">
    <property type="entry name" value="UROD/MetE-like"/>
    <property type="match status" value="1"/>
</dbReference>
<dbReference type="PATRIC" id="fig|796944.3.peg.64"/>
<feature type="domain" description="Uroporphyrinogen decarboxylase (URO-D)" evidence="1">
    <location>
        <begin position="4"/>
        <end position="337"/>
    </location>
</feature>
<dbReference type="AlphaFoldDB" id="G9WR52"/>
<sequence>MNREERIRAVLEGKQPDRVPVSVWMHMSEYDQDSRSLAEAMVAFNEKYDYDFIKMMPFGAYMTPDWGAKLKIFCDPYKEVEIIEPAITCPEDYEKLEVLAPTHGSWGRTLQIAQWTSKLIKPNTPYMQTIFSPATSLKKLAGARLLSDMLEHPDKVHHALEVITETTINFVKANIEAGVSGFFFATQLANYDMLSDTLYAEFCKPYDLRVISSYNKETWFNVVHIHGKNIMFDTLEKYPLPILNWHDRQTEPDFKTAREKTNKVFMGGLKEGPAIVGTALQYDSIMSTEGMTVENIKKHIHEAIEMAGGKGLIVAPGCVADPRSPEELLKAVRAAVEKD</sequence>
<evidence type="ECO:0000313" key="2">
    <source>
        <dbReference type="EMBL" id="EHL14388.1"/>
    </source>
</evidence>
<name>G9WR52_9FIRM</name>
<proteinExistence type="predicted"/>
<dbReference type="Proteomes" id="UP000003527">
    <property type="component" value="Unassembled WGS sequence"/>
</dbReference>
<dbReference type="Pfam" id="PF01208">
    <property type="entry name" value="URO-D"/>
    <property type="match status" value="1"/>
</dbReference>
<dbReference type="InterPro" id="IPR052024">
    <property type="entry name" value="Methanogen_methyltrans"/>
</dbReference>
<dbReference type="EMBL" id="AFZD01000002">
    <property type="protein sequence ID" value="EHL14388.1"/>
    <property type="molecule type" value="Genomic_DNA"/>
</dbReference>
<dbReference type="RefSeq" id="WP_009537326.1">
    <property type="nucleotide sequence ID" value="NZ_JH414506.1"/>
</dbReference>
<dbReference type="InterPro" id="IPR000257">
    <property type="entry name" value="Uroporphyrinogen_deCOase"/>
</dbReference>
<dbReference type="PANTHER" id="PTHR47099:SF1">
    <property type="entry name" value="METHYLCOBAMIDE:COM METHYLTRANSFERASE MTBA"/>
    <property type="match status" value="1"/>
</dbReference>
<evidence type="ECO:0000313" key="3">
    <source>
        <dbReference type="Proteomes" id="UP000003527"/>
    </source>
</evidence>
<dbReference type="PANTHER" id="PTHR47099">
    <property type="entry name" value="METHYLCOBAMIDE:COM METHYLTRANSFERASE MTBA"/>
    <property type="match status" value="1"/>
</dbReference>
<reference evidence="2 3" key="1">
    <citation type="submission" date="2011-08" db="EMBL/GenBank/DDBJ databases">
        <title>The Genome Sequence of Oribacterium sp. ACB7.</title>
        <authorList>
            <consortium name="The Broad Institute Genome Sequencing Platform"/>
            <person name="Earl A."/>
            <person name="Ward D."/>
            <person name="Feldgarden M."/>
            <person name="Gevers D."/>
            <person name="Sizova M."/>
            <person name="Hazen A."/>
            <person name="Epstein S."/>
            <person name="Young S.K."/>
            <person name="Zeng Q."/>
            <person name="Gargeya S."/>
            <person name="Fitzgerald M."/>
            <person name="Haas B."/>
            <person name="Abouelleil A."/>
            <person name="Alvarado L."/>
            <person name="Arachchi H.M."/>
            <person name="Berlin A."/>
            <person name="Brown A."/>
            <person name="Chapman S.B."/>
            <person name="Chen Z."/>
            <person name="Dunbar C."/>
            <person name="Freedman E."/>
            <person name="Gearin G."/>
            <person name="Gellesch M."/>
            <person name="Goldberg J."/>
            <person name="Griggs A."/>
            <person name="Gujja S."/>
            <person name="Heiman D."/>
            <person name="Howarth C."/>
            <person name="Larson L."/>
            <person name="Lui A."/>
            <person name="MacDonald P.J.P."/>
            <person name="Montmayeur A."/>
            <person name="Murphy C."/>
            <person name="Neiman D."/>
            <person name="Pearson M."/>
            <person name="Priest M."/>
            <person name="Roberts A."/>
            <person name="Saif S."/>
            <person name="Shea T."/>
            <person name="Shenoy N."/>
            <person name="Sisk P."/>
            <person name="Stolte C."/>
            <person name="Sykes S."/>
            <person name="Wortman J."/>
            <person name="Nusbaum C."/>
            <person name="Birren B."/>
        </authorList>
    </citation>
    <scope>NUCLEOTIDE SEQUENCE [LARGE SCALE GENOMIC DNA]</scope>
    <source>
        <strain evidence="2 3">ACB7</strain>
    </source>
</reference>
<dbReference type="Gene3D" id="3.20.20.210">
    <property type="match status" value="1"/>
</dbReference>
<evidence type="ECO:0000259" key="1">
    <source>
        <dbReference type="Pfam" id="PF01208"/>
    </source>
</evidence>
<dbReference type="GO" id="GO:0006779">
    <property type="term" value="P:porphyrin-containing compound biosynthetic process"/>
    <property type="evidence" value="ECO:0007669"/>
    <property type="project" value="InterPro"/>
</dbReference>
<dbReference type="HOGENOM" id="CLU_040933_1_0_9"/>
<dbReference type="GO" id="GO:0004853">
    <property type="term" value="F:uroporphyrinogen decarboxylase activity"/>
    <property type="evidence" value="ECO:0007669"/>
    <property type="project" value="InterPro"/>
</dbReference>
<accession>G9WR52</accession>
<organism evidence="2 3">
    <name type="scientific">Oribacterium asaccharolyticum ACB7</name>
    <dbReference type="NCBI Taxonomy" id="796944"/>
    <lineage>
        <taxon>Bacteria</taxon>
        <taxon>Bacillati</taxon>
        <taxon>Bacillota</taxon>
        <taxon>Clostridia</taxon>
        <taxon>Lachnospirales</taxon>
        <taxon>Lachnospiraceae</taxon>
        <taxon>Oribacterium</taxon>
    </lineage>
</organism>
<protein>
    <recommendedName>
        <fullName evidence="1">Uroporphyrinogen decarboxylase (URO-D) domain-containing protein</fullName>
    </recommendedName>
</protein>